<protein>
    <submittedName>
        <fullName evidence="1">Radical SAM domain protein</fullName>
    </submittedName>
</protein>
<proteinExistence type="predicted"/>
<dbReference type="eggNOG" id="COG1533">
    <property type="taxonomic scope" value="Bacteria"/>
</dbReference>
<keyword evidence="2" id="KW-1185">Reference proteome</keyword>
<dbReference type="OrthoDB" id="9785699at2"/>
<comment type="caution">
    <text evidence="1">The sequence shown here is derived from an EMBL/GenBank/DDBJ whole genome shotgun (WGS) entry which is preliminary data.</text>
</comment>
<dbReference type="HOGENOM" id="CLU_112370_1_0_5"/>
<dbReference type="RefSeq" id="WP_008066686.1">
    <property type="nucleotide sequence ID" value="NZ_AQWK01000002.1"/>
</dbReference>
<accession>F1ZA84</accession>
<sequence>MRTTKGRGAVTNQASGRFALPLRTTDGDWLDQVEDLDGPTPRLRTTVTELAAHTILTRNASPDIPFDRSINAYGGCEHPRNSCVARTRR</sequence>
<dbReference type="AlphaFoldDB" id="F1ZA84"/>
<gene>
    <name evidence="1" type="ORF">Y88_0564</name>
</gene>
<name>F1ZA84_9SPHN</name>
<dbReference type="Proteomes" id="UP000004728">
    <property type="component" value="Unassembled WGS sequence"/>
</dbReference>
<dbReference type="STRING" id="983920.Y88_0564"/>
<dbReference type="InParanoid" id="F1ZA84"/>
<reference evidence="1 2" key="1">
    <citation type="journal article" date="2012" name="J. Bacteriol.">
        <title>Draft Genome Sequence of Novosphingobium nitrogenifigens Y88T.</title>
        <authorList>
            <person name="Strabala T.J."/>
            <person name="Macdonald L."/>
            <person name="Liu V."/>
            <person name="Smit A.M."/>
        </authorList>
    </citation>
    <scope>NUCLEOTIDE SEQUENCE [LARGE SCALE GENOMIC DNA]</scope>
    <source>
        <strain evidence="1 2">DSM 19370</strain>
    </source>
</reference>
<evidence type="ECO:0000313" key="2">
    <source>
        <dbReference type="Proteomes" id="UP000004728"/>
    </source>
</evidence>
<organism evidence="1 2">
    <name type="scientific">Novosphingobium nitrogenifigens DSM 19370</name>
    <dbReference type="NCBI Taxonomy" id="983920"/>
    <lineage>
        <taxon>Bacteria</taxon>
        <taxon>Pseudomonadati</taxon>
        <taxon>Pseudomonadota</taxon>
        <taxon>Alphaproteobacteria</taxon>
        <taxon>Sphingomonadales</taxon>
        <taxon>Sphingomonadaceae</taxon>
        <taxon>Novosphingobium</taxon>
    </lineage>
</organism>
<evidence type="ECO:0000313" key="1">
    <source>
        <dbReference type="EMBL" id="EGD58508.1"/>
    </source>
</evidence>
<dbReference type="EMBL" id="AEWJ01000041">
    <property type="protein sequence ID" value="EGD58508.1"/>
    <property type="molecule type" value="Genomic_DNA"/>
</dbReference>